<sequence>MEKCKFCLEDKSSLQISHIIPKFVYNWMKKTATTGRMRDGRNVNQPAQDGYKTRLLCSSCENDFSAYESYFANFVFMPLTKNDGFISHEEINWQKFNMFILSLLWRATYIMANTKETNKEYYESEIEEFNKCANAIKKAFKHKESLPFKTFFVPLNKHSYQSGVIDIEDYVYFERSIAINLRVDDENNQASTLYIKLPYILIVCELLNFKSNNWQGLELNKEENFNSPDSKVPNHVESYLKYNCTSCYEIASEIPDSQVDKIMKMASKKTSLENGTATAILKNRNRKKYSS</sequence>
<organism evidence="1 2">
    <name type="scientific">Pseudoalteromonas nigrifaciens</name>
    <dbReference type="NCBI Taxonomy" id="28109"/>
    <lineage>
        <taxon>Bacteria</taxon>
        <taxon>Pseudomonadati</taxon>
        <taxon>Pseudomonadota</taxon>
        <taxon>Gammaproteobacteria</taxon>
        <taxon>Alteromonadales</taxon>
        <taxon>Pseudoalteromonadaceae</taxon>
        <taxon>Pseudoalteromonas</taxon>
    </lineage>
</organism>
<gene>
    <name evidence="1" type="ORF">PNIG_a0426</name>
</gene>
<dbReference type="KEGG" id="png:PNIG_a0426"/>
<dbReference type="EMBL" id="CP011036">
    <property type="protein sequence ID" value="ASM52745.1"/>
    <property type="molecule type" value="Genomic_DNA"/>
</dbReference>
<proteinExistence type="predicted"/>
<reference evidence="1 2" key="1">
    <citation type="submission" date="2015-03" db="EMBL/GenBank/DDBJ databases">
        <authorList>
            <person name="Xie B.-B."/>
            <person name="Rong J.-C."/>
            <person name="Qin Q.-L."/>
            <person name="Zhang Y.-Z."/>
        </authorList>
    </citation>
    <scope>NUCLEOTIDE SEQUENCE [LARGE SCALE GENOMIC DNA]</scope>
    <source>
        <strain evidence="1 2">KMM 661</strain>
    </source>
</reference>
<dbReference type="RefSeq" id="WP_089367664.1">
    <property type="nucleotide sequence ID" value="NZ_BJXZ01000099.1"/>
</dbReference>
<evidence type="ECO:0008006" key="3">
    <source>
        <dbReference type="Google" id="ProtNLM"/>
    </source>
</evidence>
<dbReference type="AlphaFoldDB" id="A0AAC9XW70"/>
<protein>
    <recommendedName>
        <fullName evidence="3">HNH endonuclease</fullName>
    </recommendedName>
</protein>
<evidence type="ECO:0000313" key="1">
    <source>
        <dbReference type="EMBL" id="ASM52745.1"/>
    </source>
</evidence>
<dbReference type="Proteomes" id="UP000198329">
    <property type="component" value="Chromosome I"/>
</dbReference>
<accession>A0AAC9XW70</accession>
<keyword evidence="2" id="KW-1185">Reference proteome</keyword>
<dbReference type="GeneID" id="300940419"/>
<evidence type="ECO:0000313" key="2">
    <source>
        <dbReference type="Proteomes" id="UP000198329"/>
    </source>
</evidence>
<name>A0AAC9XW70_9GAMM</name>